<dbReference type="AlphaFoldDB" id="A0A5B7J6I8"/>
<evidence type="ECO:0000313" key="2">
    <source>
        <dbReference type="EMBL" id="MPC89157.1"/>
    </source>
</evidence>
<feature type="region of interest" description="Disordered" evidence="1">
    <location>
        <begin position="1"/>
        <end position="67"/>
    </location>
</feature>
<evidence type="ECO:0000256" key="1">
    <source>
        <dbReference type="SAM" id="MobiDB-lite"/>
    </source>
</evidence>
<name>A0A5B7J6I8_PORTR</name>
<feature type="compositionally biased region" description="Basic and acidic residues" evidence="1">
    <location>
        <begin position="1"/>
        <end position="11"/>
    </location>
</feature>
<evidence type="ECO:0000313" key="3">
    <source>
        <dbReference type="Proteomes" id="UP000324222"/>
    </source>
</evidence>
<protein>
    <submittedName>
        <fullName evidence="2">Uncharacterized protein</fullName>
    </submittedName>
</protein>
<proteinExistence type="predicted"/>
<sequence length="67" mass="7357">MPLRGARDKQPWKQSPMSSQPKKGLGRGLEAKVSRVGGAQQQEEEEEEEKRGKEEGGEESSESGDSQ</sequence>
<gene>
    <name evidence="2" type="ORF">E2C01_084091</name>
</gene>
<accession>A0A5B7J6I8</accession>
<dbReference type="EMBL" id="VSRR010080075">
    <property type="protein sequence ID" value="MPC89157.1"/>
    <property type="molecule type" value="Genomic_DNA"/>
</dbReference>
<dbReference type="Proteomes" id="UP000324222">
    <property type="component" value="Unassembled WGS sequence"/>
</dbReference>
<organism evidence="2 3">
    <name type="scientific">Portunus trituberculatus</name>
    <name type="common">Swimming crab</name>
    <name type="synonym">Neptunus trituberculatus</name>
    <dbReference type="NCBI Taxonomy" id="210409"/>
    <lineage>
        <taxon>Eukaryota</taxon>
        <taxon>Metazoa</taxon>
        <taxon>Ecdysozoa</taxon>
        <taxon>Arthropoda</taxon>
        <taxon>Crustacea</taxon>
        <taxon>Multicrustacea</taxon>
        <taxon>Malacostraca</taxon>
        <taxon>Eumalacostraca</taxon>
        <taxon>Eucarida</taxon>
        <taxon>Decapoda</taxon>
        <taxon>Pleocyemata</taxon>
        <taxon>Brachyura</taxon>
        <taxon>Eubrachyura</taxon>
        <taxon>Portunoidea</taxon>
        <taxon>Portunidae</taxon>
        <taxon>Portuninae</taxon>
        <taxon>Portunus</taxon>
    </lineage>
</organism>
<keyword evidence="3" id="KW-1185">Reference proteome</keyword>
<reference evidence="2 3" key="1">
    <citation type="submission" date="2019-05" db="EMBL/GenBank/DDBJ databases">
        <title>Another draft genome of Portunus trituberculatus and its Hox gene families provides insights of decapod evolution.</title>
        <authorList>
            <person name="Jeong J.-H."/>
            <person name="Song I."/>
            <person name="Kim S."/>
            <person name="Choi T."/>
            <person name="Kim D."/>
            <person name="Ryu S."/>
            <person name="Kim W."/>
        </authorList>
    </citation>
    <scope>NUCLEOTIDE SEQUENCE [LARGE SCALE GENOMIC DNA]</scope>
    <source>
        <tissue evidence="2">Muscle</tissue>
    </source>
</reference>
<feature type="compositionally biased region" description="Polar residues" evidence="1">
    <location>
        <begin position="12"/>
        <end position="21"/>
    </location>
</feature>
<feature type="compositionally biased region" description="Acidic residues" evidence="1">
    <location>
        <begin position="56"/>
        <end position="67"/>
    </location>
</feature>
<comment type="caution">
    <text evidence="2">The sequence shown here is derived from an EMBL/GenBank/DDBJ whole genome shotgun (WGS) entry which is preliminary data.</text>
</comment>